<sequence length="350" mass="39095">MGKGNSPVKLGIIGCGWVTETLHLPALRRVKHANVVAVADGDPERLKRVGDLFQVQRQHADPRAILDDPAIEAVGVWLPADRQVEVAQAVLAAGKHLFIDKPLVFNLKVWDELMAQAARANRLIMVVGLPRRWHRLIGRAREVLRQGSLGKIELIRTVLTGRNPERRSFHEEGDRHAVKGILYQFGVHHFDVLHALLRSEVDDILASSNADESTVIVTARFANGVLASSTFSEGESRNDEIEIYGQTGRLKVSCYRFDGFEYFPPEVHPGDMKTRLQLAAQTLKELPQGLVRMRQGGDFIDSYRVGWQHCVDAIRHDTRPDCTLEEGRRALQVVLAAKESLALGRPVNVE</sequence>
<dbReference type="Gene3D" id="3.40.50.720">
    <property type="entry name" value="NAD(P)-binding Rossmann-like Domain"/>
    <property type="match status" value="1"/>
</dbReference>
<feature type="domain" description="GFO/IDH/MocA-like oxidoreductase" evidence="2">
    <location>
        <begin position="139"/>
        <end position="250"/>
    </location>
</feature>
<dbReference type="InterPro" id="IPR051317">
    <property type="entry name" value="Gfo/Idh/MocA_oxidoreduct"/>
</dbReference>
<dbReference type="Gene3D" id="3.30.360.10">
    <property type="entry name" value="Dihydrodipicolinate Reductase, domain 2"/>
    <property type="match status" value="1"/>
</dbReference>
<dbReference type="FunCoup" id="A0A330L2S5">
    <property type="interactions" value="197"/>
</dbReference>
<dbReference type="RefSeq" id="WP_121988140.1">
    <property type="nucleotide sequence ID" value="NZ_OUNR01000001.1"/>
</dbReference>
<dbReference type="OrthoDB" id="9793050at2"/>
<dbReference type="PANTHER" id="PTHR43708">
    <property type="entry name" value="CONSERVED EXPRESSED OXIDOREDUCTASE (EUROFUNG)"/>
    <property type="match status" value="1"/>
</dbReference>
<accession>A0A330L2S5</accession>
<dbReference type="Pfam" id="PF01408">
    <property type="entry name" value="GFO_IDH_MocA"/>
    <property type="match status" value="1"/>
</dbReference>
<dbReference type="InterPro" id="IPR000683">
    <property type="entry name" value="Gfo/Idh/MocA-like_OxRdtase_N"/>
</dbReference>
<dbReference type="GO" id="GO:0000166">
    <property type="term" value="F:nucleotide binding"/>
    <property type="evidence" value="ECO:0007669"/>
    <property type="project" value="InterPro"/>
</dbReference>
<keyword evidence="4" id="KW-1185">Reference proteome</keyword>
<dbReference type="Proteomes" id="UP000248168">
    <property type="component" value="Unassembled WGS sequence"/>
</dbReference>
<dbReference type="InterPro" id="IPR055170">
    <property type="entry name" value="GFO_IDH_MocA-like_dom"/>
</dbReference>
<proteinExistence type="predicted"/>
<dbReference type="SUPFAM" id="SSF55347">
    <property type="entry name" value="Glyceraldehyde-3-phosphate dehydrogenase-like, C-terminal domain"/>
    <property type="match status" value="1"/>
</dbReference>
<reference evidence="4" key="1">
    <citation type="submission" date="2018-04" db="EMBL/GenBank/DDBJ databases">
        <authorList>
            <person name="Lucker S."/>
            <person name="Sakoula D."/>
        </authorList>
    </citation>
    <scope>NUCLEOTIDE SEQUENCE [LARGE SCALE GENOMIC DNA]</scope>
</reference>
<dbReference type="SUPFAM" id="SSF51735">
    <property type="entry name" value="NAD(P)-binding Rossmann-fold domains"/>
    <property type="match status" value="1"/>
</dbReference>
<dbReference type="AlphaFoldDB" id="A0A330L2S5"/>
<dbReference type="InterPro" id="IPR036291">
    <property type="entry name" value="NAD(P)-bd_dom_sf"/>
</dbReference>
<gene>
    <name evidence="3" type="ORF">NITLEN_10723</name>
</gene>
<dbReference type="InParanoid" id="A0A330L2S5"/>
<dbReference type="Pfam" id="PF22725">
    <property type="entry name" value="GFO_IDH_MocA_C3"/>
    <property type="match status" value="1"/>
</dbReference>
<dbReference type="PANTHER" id="PTHR43708:SF8">
    <property type="entry name" value="OXIDOREDUCTASE"/>
    <property type="match status" value="1"/>
</dbReference>
<feature type="domain" description="Gfo/Idh/MocA-like oxidoreductase N-terminal" evidence="1">
    <location>
        <begin position="9"/>
        <end position="126"/>
    </location>
</feature>
<dbReference type="EMBL" id="OUNR01000001">
    <property type="protein sequence ID" value="SPP63637.1"/>
    <property type="molecule type" value="Genomic_DNA"/>
</dbReference>
<protein>
    <submittedName>
        <fullName evidence="3">Putative Oxidoreductase domain protein</fullName>
    </submittedName>
</protein>
<evidence type="ECO:0000313" key="4">
    <source>
        <dbReference type="Proteomes" id="UP000248168"/>
    </source>
</evidence>
<evidence type="ECO:0000313" key="3">
    <source>
        <dbReference type="EMBL" id="SPP63637.1"/>
    </source>
</evidence>
<evidence type="ECO:0000259" key="2">
    <source>
        <dbReference type="Pfam" id="PF22725"/>
    </source>
</evidence>
<evidence type="ECO:0000259" key="1">
    <source>
        <dbReference type="Pfam" id="PF01408"/>
    </source>
</evidence>
<name>A0A330L2S5_9BACT</name>
<organism evidence="3 4">
    <name type="scientific">Nitrospira lenta</name>
    <dbReference type="NCBI Taxonomy" id="1436998"/>
    <lineage>
        <taxon>Bacteria</taxon>
        <taxon>Pseudomonadati</taxon>
        <taxon>Nitrospirota</taxon>
        <taxon>Nitrospiria</taxon>
        <taxon>Nitrospirales</taxon>
        <taxon>Nitrospiraceae</taxon>
        <taxon>Nitrospira</taxon>
    </lineage>
</organism>